<dbReference type="CDD" id="cd17574">
    <property type="entry name" value="REC_OmpR"/>
    <property type="match status" value="1"/>
</dbReference>
<dbReference type="InterPro" id="IPR001867">
    <property type="entry name" value="OmpR/PhoB-type_DNA-bd"/>
</dbReference>
<dbReference type="SUPFAM" id="SSF52172">
    <property type="entry name" value="CheY-like"/>
    <property type="match status" value="1"/>
</dbReference>
<dbReference type="Gene3D" id="6.10.250.690">
    <property type="match status" value="1"/>
</dbReference>
<dbReference type="GO" id="GO:0032993">
    <property type="term" value="C:protein-DNA complex"/>
    <property type="evidence" value="ECO:0007669"/>
    <property type="project" value="TreeGrafter"/>
</dbReference>
<dbReference type="PROSITE" id="PS51755">
    <property type="entry name" value="OMPR_PHOB"/>
    <property type="match status" value="1"/>
</dbReference>
<dbReference type="GO" id="GO:0005829">
    <property type="term" value="C:cytosol"/>
    <property type="evidence" value="ECO:0007669"/>
    <property type="project" value="TreeGrafter"/>
</dbReference>
<dbReference type="Pfam" id="PF00486">
    <property type="entry name" value="Trans_reg_C"/>
    <property type="match status" value="1"/>
</dbReference>
<keyword evidence="3" id="KW-0805">Transcription regulation</keyword>
<dbReference type="InterPro" id="IPR001789">
    <property type="entry name" value="Sig_transdc_resp-reg_receiver"/>
</dbReference>
<gene>
    <name evidence="11" type="ORF">Tpal_2663</name>
</gene>
<keyword evidence="5" id="KW-0010">Activator</keyword>
<evidence type="ECO:0000313" key="12">
    <source>
        <dbReference type="Proteomes" id="UP000242754"/>
    </source>
</evidence>
<dbReference type="PROSITE" id="PS50110">
    <property type="entry name" value="RESPONSE_REGULATORY"/>
    <property type="match status" value="1"/>
</dbReference>
<reference evidence="11 12" key="1">
    <citation type="submission" date="2016-02" db="EMBL/GenBank/DDBJ databases">
        <authorList>
            <person name="Wen L."/>
            <person name="He K."/>
            <person name="Yang H."/>
        </authorList>
    </citation>
    <scope>NUCLEOTIDE SEQUENCE [LARGE SCALE GENOMIC DNA]</scope>
    <source>
        <strain evidence="11">Trichococcus palustris</strain>
    </source>
</reference>
<feature type="DNA-binding region" description="OmpR/PhoB-type" evidence="8">
    <location>
        <begin position="124"/>
        <end position="225"/>
    </location>
</feature>
<evidence type="ECO:0000259" key="9">
    <source>
        <dbReference type="PROSITE" id="PS50110"/>
    </source>
</evidence>
<dbReference type="Gene3D" id="1.10.10.10">
    <property type="entry name" value="Winged helix-like DNA-binding domain superfamily/Winged helix DNA-binding domain"/>
    <property type="match status" value="1"/>
</dbReference>
<sequence length="227" mass="25772">MKILIVDDEPNILDIVEAYLVAQKYHVMRAETGKEAMDKFRSFQPDLLVLDLMLPDMTGLEICEEIRKKSQVPIIMLTAKSSENDILTGLRIGADDYLVKPFSPKELVARVETVLRRYTPPGNDEKWIFDGGKLVIHPQTKQVFLNQEEVALTATEFGLLALLAGHPNQLFSRDQLLDRIKGIEFEGLDRVIDTHIKNLRQKVEGNPKTPHYILTVRGSGYRFGGEK</sequence>
<evidence type="ECO:0000259" key="10">
    <source>
        <dbReference type="PROSITE" id="PS51755"/>
    </source>
</evidence>
<keyword evidence="12" id="KW-1185">Reference proteome</keyword>
<dbReference type="RefSeq" id="WP_087034165.1">
    <property type="nucleotide sequence ID" value="NZ_FJNE01000011.1"/>
</dbReference>
<dbReference type="Proteomes" id="UP000242754">
    <property type="component" value="Unassembled WGS sequence"/>
</dbReference>
<evidence type="ECO:0000256" key="7">
    <source>
        <dbReference type="PROSITE-ProRule" id="PRU00169"/>
    </source>
</evidence>
<dbReference type="STRING" id="140314.SAMN04488076_1365"/>
<dbReference type="PANTHER" id="PTHR48111">
    <property type="entry name" value="REGULATOR OF RPOS"/>
    <property type="match status" value="1"/>
</dbReference>
<dbReference type="InterPro" id="IPR039420">
    <property type="entry name" value="WalR-like"/>
</dbReference>
<dbReference type="GO" id="GO:0006355">
    <property type="term" value="P:regulation of DNA-templated transcription"/>
    <property type="evidence" value="ECO:0007669"/>
    <property type="project" value="InterPro"/>
</dbReference>
<dbReference type="Gene3D" id="3.40.50.2300">
    <property type="match status" value="1"/>
</dbReference>
<evidence type="ECO:0000256" key="4">
    <source>
        <dbReference type="ARBA" id="ARBA00023125"/>
    </source>
</evidence>
<dbReference type="InterPro" id="IPR011006">
    <property type="entry name" value="CheY-like_superfamily"/>
</dbReference>
<keyword evidence="4 8" id="KW-0238">DNA-binding</keyword>
<keyword evidence="2" id="KW-0902">Two-component regulatory system</keyword>
<keyword evidence="6" id="KW-0804">Transcription</keyword>
<dbReference type="SMART" id="SM00862">
    <property type="entry name" value="Trans_reg_C"/>
    <property type="match status" value="1"/>
</dbReference>
<evidence type="ECO:0000256" key="8">
    <source>
        <dbReference type="PROSITE-ProRule" id="PRU01091"/>
    </source>
</evidence>
<name>A0A143YYI5_9LACT</name>
<dbReference type="Pfam" id="PF00072">
    <property type="entry name" value="Response_reg"/>
    <property type="match status" value="1"/>
</dbReference>
<evidence type="ECO:0000256" key="3">
    <source>
        <dbReference type="ARBA" id="ARBA00023015"/>
    </source>
</evidence>
<dbReference type="OrthoDB" id="9790442at2"/>
<dbReference type="CDD" id="cd00383">
    <property type="entry name" value="trans_reg_C"/>
    <property type="match status" value="1"/>
</dbReference>
<organism evidence="11 12">
    <name type="scientific">Trichococcus palustris</name>
    <dbReference type="NCBI Taxonomy" id="140314"/>
    <lineage>
        <taxon>Bacteria</taxon>
        <taxon>Bacillati</taxon>
        <taxon>Bacillota</taxon>
        <taxon>Bacilli</taxon>
        <taxon>Lactobacillales</taxon>
        <taxon>Carnobacteriaceae</taxon>
        <taxon>Trichococcus</taxon>
    </lineage>
</organism>
<keyword evidence="1 7" id="KW-0597">Phosphoprotein</keyword>
<evidence type="ECO:0000256" key="5">
    <source>
        <dbReference type="ARBA" id="ARBA00023159"/>
    </source>
</evidence>
<dbReference type="InterPro" id="IPR016032">
    <property type="entry name" value="Sig_transdc_resp-reg_C-effctor"/>
</dbReference>
<feature type="domain" description="Response regulatory" evidence="9">
    <location>
        <begin position="2"/>
        <end position="115"/>
    </location>
</feature>
<dbReference type="SUPFAM" id="SSF46894">
    <property type="entry name" value="C-terminal effector domain of the bipartite response regulators"/>
    <property type="match status" value="1"/>
</dbReference>
<feature type="modified residue" description="4-aspartylphosphate" evidence="7">
    <location>
        <position position="51"/>
    </location>
</feature>
<accession>A0A143YYI5</accession>
<dbReference type="FunFam" id="3.40.50.2300:FF:000001">
    <property type="entry name" value="DNA-binding response regulator PhoB"/>
    <property type="match status" value="1"/>
</dbReference>
<evidence type="ECO:0000256" key="2">
    <source>
        <dbReference type="ARBA" id="ARBA00023012"/>
    </source>
</evidence>
<dbReference type="InterPro" id="IPR036388">
    <property type="entry name" value="WH-like_DNA-bd_sf"/>
</dbReference>
<proteinExistence type="predicted"/>
<evidence type="ECO:0000256" key="6">
    <source>
        <dbReference type="ARBA" id="ARBA00023163"/>
    </source>
</evidence>
<dbReference type="GO" id="GO:0000156">
    <property type="term" value="F:phosphorelay response regulator activity"/>
    <property type="evidence" value="ECO:0007669"/>
    <property type="project" value="TreeGrafter"/>
</dbReference>
<dbReference type="GO" id="GO:0000976">
    <property type="term" value="F:transcription cis-regulatory region binding"/>
    <property type="evidence" value="ECO:0007669"/>
    <property type="project" value="TreeGrafter"/>
</dbReference>
<dbReference type="SMART" id="SM00448">
    <property type="entry name" value="REC"/>
    <property type="match status" value="1"/>
</dbReference>
<dbReference type="EMBL" id="FJNE01000011">
    <property type="protein sequence ID" value="CZR01656.1"/>
    <property type="molecule type" value="Genomic_DNA"/>
</dbReference>
<dbReference type="FunFam" id="1.10.10.10:FF:000018">
    <property type="entry name" value="DNA-binding response regulator ResD"/>
    <property type="match status" value="1"/>
</dbReference>
<dbReference type="AlphaFoldDB" id="A0A143YYI5"/>
<feature type="domain" description="OmpR/PhoB-type" evidence="10">
    <location>
        <begin position="124"/>
        <end position="225"/>
    </location>
</feature>
<evidence type="ECO:0000313" key="11">
    <source>
        <dbReference type="EMBL" id="CZR01656.1"/>
    </source>
</evidence>
<protein>
    <submittedName>
        <fullName evidence="11">Transcriptional regulatory protein c terminal</fullName>
    </submittedName>
</protein>
<dbReference type="PANTHER" id="PTHR48111:SF73">
    <property type="entry name" value="ALKALINE PHOSPHATASE SYNTHESIS TRANSCRIPTIONAL REGULATORY PROTEIN PHOP"/>
    <property type="match status" value="1"/>
</dbReference>
<evidence type="ECO:0000256" key="1">
    <source>
        <dbReference type="ARBA" id="ARBA00022553"/>
    </source>
</evidence>